<reference evidence="3" key="1">
    <citation type="journal article" date="2019" name="Int. J. Syst. Evol. Microbiol.">
        <title>The Global Catalogue of Microorganisms (GCM) 10K type strain sequencing project: providing services to taxonomists for standard genome sequencing and annotation.</title>
        <authorList>
            <consortium name="The Broad Institute Genomics Platform"/>
            <consortium name="The Broad Institute Genome Sequencing Center for Infectious Disease"/>
            <person name="Wu L."/>
            <person name="Ma J."/>
        </authorList>
    </citation>
    <scope>NUCLEOTIDE SEQUENCE [LARGE SCALE GENOMIC DNA]</scope>
    <source>
        <strain evidence="3">JCM 11590</strain>
    </source>
</reference>
<feature type="transmembrane region" description="Helical" evidence="1">
    <location>
        <begin position="245"/>
        <end position="263"/>
    </location>
</feature>
<dbReference type="Proteomes" id="UP000633263">
    <property type="component" value="Unassembled WGS sequence"/>
</dbReference>
<feature type="transmembrane region" description="Helical" evidence="1">
    <location>
        <begin position="457"/>
        <end position="477"/>
    </location>
</feature>
<dbReference type="Pfam" id="PF03929">
    <property type="entry name" value="PepSY_TM"/>
    <property type="match status" value="1"/>
</dbReference>
<dbReference type="PANTHER" id="PTHR34219">
    <property type="entry name" value="IRON-REGULATED INNER MEMBRANE PROTEIN-RELATED"/>
    <property type="match status" value="1"/>
</dbReference>
<keyword evidence="1" id="KW-0472">Membrane</keyword>
<dbReference type="PANTHER" id="PTHR34219:SF6">
    <property type="entry name" value="BLR3280 PROTEIN"/>
    <property type="match status" value="1"/>
</dbReference>
<proteinExistence type="predicted"/>
<name>A0ABQ2CSV7_9GAMM</name>
<dbReference type="InterPro" id="IPR005625">
    <property type="entry name" value="PepSY-ass_TM"/>
</dbReference>
<evidence type="ECO:0008006" key="4">
    <source>
        <dbReference type="Google" id="ProtNLM"/>
    </source>
</evidence>
<keyword evidence="1" id="KW-0812">Transmembrane</keyword>
<dbReference type="RefSeq" id="WP_188637206.1">
    <property type="nucleotide sequence ID" value="NZ_BMNN01000008.1"/>
</dbReference>
<protein>
    <recommendedName>
        <fullName evidence="4">Sodium:proline symporter</fullName>
    </recommendedName>
</protein>
<evidence type="ECO:0000313" key="3">
    <source>
        <dbReference type="Proteomes" id="UP000633263"/>
    </source>
</evidence>
<evidence type="ECO:0000256" key="1">
    <source>
        <dbReference type="SAM" id="Phobius"/>
    </source>
</evidence>
<organism evidence="2 3">
    <name type="scientific">Halopseudomonas pertucinogena</name>
    <dbReference type="NCBI Taxonomy" id="86175"/>
    <lineage>
        <taxon>Bacteria</taxon>
        <taxon>Pseudomonadati</taxon>
        <taxon>Pseudomonadota</taxon>
        <taxon>Gammaproteobacteria</taxon>
        <taxon>Pseudomonadales</taxon>
        <taxon>Pseudomonadaceae</taxon>
        <taxon>Halopseudomonas</taxon>
    </lineage>
</organism>
<feature type="transmembrane region" description="Helical" evidence="1">
    <location>
        <begin position="203"/>
        <end position="224"/>
    </location>
</feature>
<evidence type="ECO:0000313" key="2">
    <source>
        <dbReference type="EMBL" id="GGJ08814.1"/>
    </source>
</evidence>
<feature type="transmembrane region" description="Helical" evidence="1">
    <location>
        <begin position="12"/>
        <end position="35"/>
    </location>
</feature>
<gene>
    <name evidence="2" type="ORF">GCM10009083_27210</name>
</gene>
<comment type="caution">
    <text evidence="2">The sequence shown here is derived from an EMBL/GenBank/DDBJ whole genome shotgun (WGS) entry which is preliminary data.</text>
</comment>
<sequence>MKRYLYLWHRWLGIGLGTFMALWFLSGLVMLYVGYPKLTPREHLARLPPLAQQQCCVPVSQVLTGEGEAPDSLRLTTVAGEMRYILRHGSRIQVLDARTGEPLGPVDEAQAVASARQFASLQNPQYQRLVNEDAWTHTRSLDAHRPLHRLALDNGTLLYISSQSGEVVRDASPTERIWNRAGAWLHWVYPLRGGALDDWWTDIVIYLSLAATLMTLLGLVLGVLRWRFTRPYRNGSRSPYRGFARWHHVGGLLFGLLALAWIFSGLMSMNPWRIFTSSAPLDTSGYAGGELHAAHFPLAPDAALQQLQARGLQARELHWLLIGGRGYLLGVDAEGNSLLLAADGSAVLEALPDAVLLDAIQEVSPGVQLHVERLAAHDFYYYPRAEHSMLGHLPRSLPVLRVRLDDPEQTWLHIDPRSGTIVNTLDRRQRASRWLFALLHSWDWLPLLERRPLWDGWMWLGSVGGLVISGSGMVLGWRRLQRVRSRRVVPARQRPC</sequence>
<keyword evidence="3" id="KW-1185">Reference proteome</keyword>
<accession>A0ABQ2CSV7</accession>
<keyword evidence="1" id="KW-1133">Transmembrane helix</keyword>
<dbReference type="EMBL" id="BMNN01000008">
    <property type="protein sequence ID" value="GGJ08814.1"/>
    <property type="molecule type" value="Genomic_DNA"/>
</dbReference>